<proteinExistence type="predicted"/>
<dbReference type="PANTHER" id="PTHR47064:SF2">
    <property type="entry name" value="SMP-30_GLUCONOLACTONASE_LRE-LIKE REGION DOMAIN-CONTAINING PROTEIN-RELATED"/>
    <property type="match status" value="1"/>
</dbReference>
<dbReference type="Gene3D" id="2.120.10.30">
    <property type="entry name" value="TolB, C-terminal domain"/>
    <property type="match status" value="1"/>
</dbReference>
<evidence type="ECO:0000313" key="3">
    <source>
        <dbReference type="Proteomes" id="UP000322225"/>
    </source>
</evidence>
<dbReference type="InterPro" id="IPR011042">
    <property type="entry name" value="6-blade_b-propeller_TolB-like"/>
</dbReference>
<dbReference type="KEGG" id="ksn:43592357"/>
<dbReference type="PANTHER" id="PTHR47064">
    <property type="entry name" value="PUTATIVE (AFU_ORTHOLOGUE AFUA_1G08990)-RELATED"/>
    <property type="match status" value="1"/>
</dbReference>
<sequence>MIATHPCDNVQSLFPAQHSVLPGFKRSPFHDSILQIVSETGESLISSSSTKPFVSSHPSFFHLLGPSASVRVLASRPGTCFAHEAGVYTDGSVWFTSNLIRDGGDVRVDVSTVDLKTGRVEVKDVGVVTGNGACPYGDRILFCDQGSKSSPSSLTLVDPLNGESEVILNNFLGRPFNSLNDVIVLPPRGQPQCFGREVPEESTVWFTDPPYGHEQGFKPDLQLPPSVYVFHPSSGEIRVVADNFHHPNGIAFSPNGERCYITDTSHIRGCGRLNPGLESTIYEFDVSWPDGGFDDGLPSLTNRRVFAFADCGVPDAVKCDTLGNVYSGCGDGVHVWNRHGRLLGRIILGLADDNVGAGCANFCFVPGGRLVCFSEDRIYLVEGLNVSGALLNPKTS</sequence>
<keyword evidence="3" id="KW-1185">Reference proteome</keyword>
<gene>
    <name evidence="2" type="ORF">CI109_106312</name>
</gene>
<dbReference type="RefSeq" id="XP_065823893.1">
    <property type="nucleotide sequence ID" value="XM_065967821.1"/>
</dbReference>
<dbReference type="AlphaFoldDB" id="A0AAJ8LRE4"/>
<reference evidence="2" key="1">
    <citation type="submission" date="2017-08" db="EMBL/GenBank/DDBJ databases">
        <authorList>
            <person name="Cuomo C."/>
            <person name="Billmyre B."/>
            <person name="Heitman J."/>
        </authorList>
    </citation>
    <scope>NUCLEOTIDE SEQUENCE</scope>
    <source>
        <strain evidence="2">CBS 12478</strain>
    </source>
</reference>
<feature type="domain" description="SMP-30/Gluconolactonase/LRE-like region" evidence="1">
    <location>
        <begin position="201"/>
        <end position="349"/>
    </location>
</feature>
<reference evidence="2" key="2">
    <citation type="submission" date="2024-01" db="EMBL/GenBank/DDBJ databases">
        <title>Comparative genomics of Cryptococcus and Kwoniella reveals pathogenesis evolution and contrasting modes of karyotype evolution via chromosome fusion or intercentromeric recombination.</title>
        <authorList>
            <person name="Coelho M.A."/>
            <person name="David-Palma M."/>
            <person name="Shea T."/>
            <person name="Bowers K."/>
            <person name="McGinley-Smith S."/>
            <person name="Mohammad A.W."/>
            <person name="Gnirke A."/>
            <person name="Yurkov A.M."/>
            <person name="Nowrousian M."/>
            <person name="Sun S."/>
            <person name="Cuomo C.A."/>
            <person name="Heitman J."/>
        </authorList>
    </citation>
    <scope>NUCLEOTIDE SEQUENCE</scope>
    <source>
        <strain evidence="2">CBS 12478</strain>
    </source>
</reference>
<dbReference type="SUPFAM" id="SSF63829">
    <property type="entry name" value="Calcium-dependent phosphotriesterase"/>
    <property type="match status" value="1"/>
</dbReference>
<dbReference type="Proteomes" id="UP000322225">
    <property type="component" value="Chromosome 12"/>
</dbReference>
<organism evidence="2 3">
    <name type="scientific">Kwoniella shandongensis</name>
    <dbReference type="NCBI Taxonomy" id="1734106"/>
    <lineage>
        <taxon>Eukaryota</taxon>
        <taxon>Fungi</taxon>
        <taxon>Dikarya</taxon>
        <taxon>Basidiomycota</taxon>
        <taxon>Agaricomycotina</taxon>
        <taxon>Tremellomycetes</taxon>
        <taxon>Tremellales</taxon>
        <taxon>Cryptococcaceae</taxon>
        <taxon>Kwoniella</taxon>
    </lineage>
</organism>
<protein>
    <recommendedName>
        <fullName evidence="1">SMP-30/Gluconolactonase/LRE-like region domain-containing protein</fullName>
    </recommendedName>
</protein>
<dbReference type="GeneID" id="43592357"/>
<accession>A0AAJ8LRE4</accession>
<evidence type="ECO:0000259" key="1">
    <source>
        <dbReference type="Pfam" id="PF08450"/>
    </source>
</evidence>
<dbReference type="Pfam" id="PF08450">
    <property type="entry name" value="SGL"/>
    <property type="match status" value="1"/>
</dbReference>
<name>A0AAJ8LRE4_9TREE</name>
<dbReference type="InterPro" id="IPR052988">
    <property type="entry name" value="Oryzine_lactonohydrolase"/>
</dbReference>
<evidence type="ECO:0000313" key="2">
    <source>
        <dbReference type="EMBL" id="WWD21824.1"/>
    </source>
</evidence>
<dbReference type="InterPro" id="IPR013658">
    <property type="entry name" value="SGL"/>
</dbReference>
<dbReference type="EMBL" id="CP144062">
    <property type="protein sequence ID" value="WWD21824.1"/>
    <property type="molecule type" value="Genomic_DNA"/>
</dbReference>